<dbReference type="AlphaFoldDB" id="A0A175R3Q1"/>
<dbReference type="PANTHER" id="PTHR30532:SF1">
    <property type="entry name" value="IRON(3+)-HYDROXAMATE-BINDING PROTEIN FHUD"/>
    <property type="match status" value="1"/>
</dbReference>
<dbReference type="SUPFAM" id="SSF53807">
    <property type="entry name" value="Helical backbone' metal receptor"/>
    <property type="match status" value="1"/>
</dbReference>
<accession>A0A175R3Q1</accession>
<feature type="domain" description="Fe/B12 periplasmic-binding" evidence="7">
    <location>
        <begin position="36"/>
        <end position="299"/>
    </location>
</feature>
<evidence type="ECO:0000259" key="7">
    <source>
        <dbReference type="PROSITE" id="PS50983"/>
    </source>
</evidence>
<evidence type="ECO:0000256" key="6">
    <source>
        <dbReference type="SAM" id="SignalP"/>
    </source>
</evidence>
<sequence>MSRNALTRRSFGRFCLAGASLAAWPAGAQAQTFPRRIAVIDYGLAEALMLIGIAPIAVMSAADWKIWVVEPALPPGVADLGASVEPNFERLAALKPDLILTTNYVAMAEPTLRRIAPVRQLTVHGGADGYAPLARSAEVTRELGRLTGREAEAEKAIADFDAEIAALGARLRPRHPRPMLFVSFLEPRHVRVYGEASLYGNTLAKLGLANAWTGEVNSWGFATVGVEELVKAGEAECVAIEPVPPDVWPALARSPLWTELPFVRAGRVATMPASLMFGTLPSALRFARLLEQLPAERAA</sequence>
<dbReference type="OrthoDB" id="8370650at2"/>
<dbReference type="CDD" id="cd01146">
    <property type="entry name" value="FhuD"/>
    <property type="match status" value="1"/>
</dbReference>
<dbReference type="GO" id="GO:0030288">
    <property type="term" value="C:outer membrane-bounded periplasmic space"/>
    <property type="evidence" value="ECO:0007669"/>
    <property type="project" value="TreeGrafter"/>
</dbReference>
<evidence type="ECO:0000256" key="4">
    <source>
        <dbReference type="ARBA" id="ARBA00022496"/>
    </source>
</evidence>
<feature type="chain" id="PRO_5008041581" description="Fe/B12 periplasmic-binding domain-containing protein" evidence="6">
    <location>
        <begin position="31"/>
        <end position="299"/>
    </location>
</feature>
<dbReference type="InterPro" id="IPR051313">
    <property type="entry name" value="Bact_iron-sidero_bind"/>
</dbReference>
<name>A0A175R3Q1_9HYPH</name>
<dbReference type="PRINTS" id="PR01715">
    <property type="entry name" value="FERRIBNDNGPP"/>
</dbReference>
<dbReference type="Proteomes" id="UP000078272">
    <property type="component" value="Unassembled WGS sequence"/>
</dbReference>
<keyword evidence="4" id="KW-0410">Iron transport</keyword>
<evidence type="ECO:0000256" key="2">
    <source>
        <dbReference type="ARBA" id="ARBA00008814"/>
    </source>
</evidence>
<dbReference type="GO" id="GO:1901678">
    <property type="term" value="P:iron coordination entity transport"/>
    <property type="evidence" value="ECO:0007669"/>
    <property type="project" value="UniProtKB-ARBA"/>
</dbReference>
<keyword evidence="5 6" id="KW-0732">Signal</keyword>
<evidence type="ECO:0000256" key="1">
    <source>
        <dbReference type="ARBA" id="ARBA00004196"/>
    </source>
</evidence>
<dbReference type="PATRIC" id="fig|401562.3.peg.4366"/>
<evidence type="ECO:0000256" key="5">
    <source>
        <dbReference type="ARBA" id="ARBA00022729"/>
    </source>
</evidence>
<dbReference type="STRING" id="401562.NS365_06090"/>
<organism evidence="8 9">
    <name type="scientific">Aureimonas ureilytica</name>
    <dbReference type="NCBI Taxonomy" id="401562"/>
    <lineage>
        <taxon>Bacteria</taxon>
        <taxon>Pseudomonadati</taxon>
        <taxon>Pseudomonadota</taxon>
        <taxon>Alphaproteobacteria</taxon>
        <taxon>Hyphomicrobiales</taxon>
        <taxon>Aurantimonadaceae</taxon>
        <taxon>Aureimonas</taxon>
    </lineage>
</organism>
<keyword evidence="3" id="KW-0813">Transport</keyword>
<dbReference type="InterPro" id="IPR006311">
    <property type="entry name" value="TAT_signal"/>
</dbReference>
<protein>
    <recommendedName>
        <fullName evidence="7">Fe/B12 periplasmic-binding domain-containing protein</fullName>
    </recommendedName>
</protein>
<dbReference type="PROSITE" id="PS51318">
    <property type="entry name" value="TAT"/>
    <property type="match status" value="1"/>
</dbReference>
<comment type="subcellular location">
    <subcellularLocation>
        <location evidence="1">Cell envelope</location>
    </subcellularLocation>
</comment>
<dbReference type="EMBL" id="LDPZ01000060">
    <property type="protein sequence ID" value="KTQ85358.1"/>
    <property type="molecule type" value="Genomic_DNA"/>
</dbReference>
<dbReference type="Gene3D" id="3.40.50.1980">
    <property type="entry name" value="Nitrogenase molybdenum iron protein domain"/>
    <property type="match status" value="2"/>
</dbReference>
<evidence type="ECO:0000313" key="9">
    <source>
        <dbReference type="Proteomes" id="UP000078272"/>
    </source>
</evidence>
<dbReference type="PANTHER" id="PTHR30532">
    <property type="entry name" value="IRON III DICITRATE-BINDING PERIPLASMIC PROTEIN"/>
    <property type="match status" value="1"/>
</dbReference>
<evidence type="ECO:0000256" key="3">
    <source>
        <dbReference type="ARBA" id="ARBA00022448"/>
    </source>
</evidence>
<dbReference type="RefSeq" id="WP_082675726.1">
    <property type="nucleotide sequence ID" value="NZ_LDPZ01000060.1"/>
</dbReference>
<gene>
    <name evidence="8" type="ORF">NS226_19745</name>
</gene>
<comment type="caution">
    <text evidence="8">The sequence shown here is derived from an EMBL/GenBank/DDBJ whole genome shotgun (WGS) entry which is preliminary data.</text>
</comment>
<reference evidence="8 9" key="1">
    <citation type="journal article" date="2016" name="Front. Microbiol.">
        <title>Genomic Resource of Rice Seed Associated Bacteria.</title>
        <authorList>
            <person name="Midha S."/>
            <person name="Bansal K."/>
            <person name="Sharma S."/>
            <person name="Kumar N."/>
            <person name="Patil P.P."/>
            <person name="Chaudhry V."/>
            <person name="Patil P.B."/>
        </authorList>
    </citation>
    <scope>NUCLEOTIDE SEQUENCE [LARGE SCALE GENOMIC DNA]</scope>
    <source>
        <strain evidence="8 9">NS226</strain>
    </source>
</reference>
<evidence type="ECO:0000313" key="8">
    <source>
        <dbReference type="EMBL" id="KTQ85358.1"/>
    </source>
</evidence>
<keyword evidence="4" id="KW-0408">Iron</keyword>
<dbReference type="InterPro" id="IPR002491">
    <property type="entry name" value="ABC_transptr_periplasmic_BD"/>
</dbReference>
<comment type="similarity">
    <text evidence="2">Belongs to the bacterial solute-binding protein 8 family.</text>
</comment>
<feature type="signal peptide" evidence="6">
    <location>
        <begin position="1"/>
        <end position="30"/>
    </location>
</feature>
<dbReference type="PROSITE" id="PS50983">
    <property type="entry name" value="FE_B12_PBP"/>
    <property type="match status" value="1"/>
</dbReference>
<dbReference type="Pfam" id="PF01497">
    <property type="entry name" value="Peripla_BP_2"/>
    <property type="match status" value="1"/>
</dbReference>
<proteinExistence type="inferred from homology"/>
<keyword evidence="4" id="KW-0406">Ion transport</keyword>